<reference evidence="3" key="1">
    <citation type="submission" date="2022-12" db="EMBL/GenBank/DDBJ databases">
        <authorList>
            <person name="Alioto T."/>
            <person name="Alioto T."/>
            <person name="Gomez Garrido J."/>
        </authorList>
    </citation>
    <scope>NUCLEOTIDE SEQUENCE</scope>
</reference>
<dbReference type="EMBL" id="OX395127">
    <property type="protein sequence ID" value="CAI5767957.1"/>
    <property type="molecule type" value="Genomic_DNA"/>
</dbReference>
<name>A0AA35JXG6_9SAUR</name>
<evidence type="ECO:0000313" key="4">
    <source>
        <dbReference type="Proteomes" id="UP001178461"/>
    </source>
</evidence>
<dbReference type="Proteomes" id="UP001178461">
    <property type="component" value="Chromosome 2"/>
</dbReference>
<accession>A0AA35JXG6</accession>
<evidence type="ECO:0000313" key="3">
    <source>
        <dbReference type="EMBL" id="CAI5767957.1"/>
    </source>
</evidence>
<gene>
    <name evidence="3" type="ORF">PODLI_1B012404</name>
</gene>
<keyword evidence="4" id="KW-1185">Reference proteome</keyword>
<keyword evidence="2" id="KW-1133">Transmembrane helix</keyword>
<organism evidence="3 4">
    <name type="scientific">Podarcis lilfordi</name>
    <name type="common">Lilford's wall lizard</name>
    <dbReference type="NCBI Taxonomy" id="74358"/>
    <lineage>
        <taxon>Eukaryota</taxon>
        <taxon>Metazoa</taxon>
        <taxon>Chordata</taxon>
        <taxon>Craniata</taxon>
        <taxon>Vertebrata</taxon>
        <taxon>Euteleostomi</taxon>
        <taxon>Lepidosauria</taxon>
        <taxon>Squamata</taxon>
        <taxon>Bifurcata</taxon>
        <taxon>Unidentata</taxon>
        <taxon>Episquamata</taxon>
        <taxon>Laterata</taxon>
        <taxon>Lacertibaenia</taxon>
        <taxon>Lacertidae</taxon>
        <taxon>Podarcis</taxon>
    </lineage>
</organism>
<dbReference type="AlphaFoldDB" id="A0AA35JXG6"/>
<evidence type="ECO:0000256" key="1">
    <source>
        <dbReference type="SAM" id="MobiDB-lite"/>
    </source>
</evidence>
<keyword evidence="2" id="KW-0472">Membrane</keyword>
<proteinExistence type="predicted"/>
<evidence type="ECO:0000256" key="2">
    <source>
        <dbReference type="SAM" id="Phobius"/>
    </source>
</evidence>
<sequence length="405" mass="44521">MSCPHFLPGSTHCPRANVSIAEGSSGMIFANVQSYDNFLILIHKSSSSDPEVDILFITGGKQKPYNSSIGEHFYLQGNDLFINNTNKQLAGEYQLKDTLGKKCFHRVFLSVPDPGQCPSANLSIPEGASGTIIPNNIFNHSNSLALYKKNHSSSSWQYILSTDKGHLNHSVNTYEEQFNISDSGLTIKYAYEGLAGEYQLVHQQNGSCVLQFFLNIPDPGQCPSANLSIPEGASGTIIPKNILNHSNSLALYKKNHSSSSWQYILSTDKGQLNHSVNTYEEQFYISDSGLTIKYAYEGLAGEYQLVHQQNGSCVLQFFLNIPVSGRRHYGLYGVLGLAIILLGLYLCWKWKRGDKGTAQLAGGLANGTLPPESPEVQESSADPPRRENGNSFPHECDTETNAFLP</sequence>
<keyword evidence="2" id="KW-0812">Transmembrane</keyword>
<feature type="transmembrane region" description="Helical" evidence="2">
    <location>
        <begin position="329"/>
        <end position="348"/>
    </location>
</feature>
<feature type="region of interest" description="Disordered" evidence="1">
    <location>
        <begin position="362"/>
        <end position="405"/>
    </location>
</feature>
<protein>
    <submittedName>
        <fullName evidence="3">Uncharacterized protein</fullName>
    </submittedName>
</protein>